<feature type="transmembrane region" description="Helical" evidence="1">
    <location>
        <begin position="35"/>
        <end position="59"/>
    </location>
</feature>
<keyword evidence="1" id="KW-1133">Transmembrane helix</keyword>
<keyword evidence="1" id="KW-0472">Membrane</keyword>
<dbReference type="RefSeq" id="XP_066088238.1">
    <property type="nucleotide sequence ID" value="XM_066232141.1"/>
</dbReference>
<name>A0AAX4KV09_9TREE</name>
<accession>A0AAX4KV09</accession>
<dbReference type="AlphaFoldDB" id="A0AAX4KV09"/>
<sequence>MVDNITAYTTDAQIRQPSRKITFAPPPIRPWSSTYLYLLSAVFYLVSICSALLGISYIYCPSQYIPFTEPICQDDHYKYLIPLLVPVISWFAIANWVGWEYFKYS</sequence>
<dbReference type="KEGG" id="ker:91107207"/>
<evidence type="ECO:0000313" key="2">
    <source>
        <dbReference type="EMBL" id="WWD10271.1"/>
    </source>
</evidence>
<dbReference type="InterPro" id="IPR029164">
    <property type="entry name" value="PIG-Y"/>
</dbReference>
<dbReference type="GeneID" id="91107207"/>
<gene>
    <name evidence="2" type="ORF">V865_008406</name>
</gene>
<dbReference type="Pfam" id="PF15159">
    <property type="entry name" value="PIG-Y"/>
    <property type="match status" value="1"/>
</dbReference>
<dbReference type="Proteomes" id="UP001358614">
    <property type="component" value="Chromosome 3"/>
</dbReference>
<proteinExistence type="predicted"/>
<keyword evidence="3" id="KW-1185">Reference proteome</keyword>
<evidence type="ECO:0008006" key="4">
    <source>
        <dbReference type="Google" id="ProtNLM"/>
    </source>
</evidence>
<organism evidence="2 3">
    <name type="scientific">Kwoniella europaea PYCC6329</name>
    <dbReference type="NCBI Taxonomy" id="1423913"/>
    <lineage>
        <taxon>Eukaryota</taxon>
        <taxon>Fungi</taxon>
        <taxon>Dikarya</taxon>
        <taxon>Basidiomycota</taxon>
        <taxon>Agaricomycotina</taxon>
        <taxon>Tremellomycetes</taxon>
        <taxon>Tremellales</taxon>
        <taxon>Cryptococcaceae</taxon>
        <taxon>Kwoniella</taxon>
    </lineage>
</organism>
<evidence type="ECO:0000256" key="1">
    <source>
        <dbReference type="SAM" id="Phobius"/>
    </source>
</evidence>
<protein>
    <recommendedName>
        <fullName evidence="4">Phosphatidylinositol glycan, class P</fullName>
    </recommendedName>
</protein>
<keyword evidence="1" id="KW-0812">Transmembrane</keyword>
<dbReference type="EMBL" id="CP144091">
    <property type="protein sequence ID" value="WWD10271.1"/>
    <property type="molecule type" value="Genomic_DNA"/>
</dbReference>
<feature type="transmembrane region" description="Helical" evidence="1">
    <location>
        <begin position="79"/>
        <end position="99"/>
    </location>
</feature>
<evidence type="ECO:0000313" key="3">
    <source>
        <dbReference type="Proteomes" id="UP001358614"/>
    </source>
</evidence>
<reference evidence="2 3" key="1">
    <citation type="submission" date="2024-01" db="EMBL/GenBank/DDBJ databases">
        <title>Comparative genomics of Cryptococcus and Kwoniella reveals pathogenesis evolution and contrasting modes of karyotype evolution via chromosome fusion or intercentromeric recombination.</title>
        <authorList>
            <person name="Coelho M.A."/>
            <person name="David-Palma M."/>
            <person name="Shea T."/>
            <person name="Bowers K."/>
            <person name="McGinley-Smith S."/>
            <person name="Mohammad A.W."/>
            <person name="Gnirke A."/>
            <person name="Yurkov A.M."/>
            <person name="Nowrousian M."/>
            <person name="Sun S."/>
            <person name="Cuomo C.A."/>
            <person name="Heitman J."/>
        </authorList>
    </citation>
    <scope>NUCLEOTIDE SEQUENCE [LARGE SCALE GENOMIC DNA]</scope>
    <source>
        <strain evidence="2 3">PYCC6329</strain>
    </source>
</reference>